<feature type="compositionally biased region" description="Basic and acidic residues" evidence="1">
    <location>
        <begin position="372"/>
        <end position="385"/>
    </location>
</feature>
<dbReference type="EMBL" id="AP028214">
    <property type="protein sequence ID" value="BEI90608.1"/>
    <property type="molecule type" value="Genomic_DNA"/>
</dbReference>
<feature type="compositionally biased region" description="Low complexity" evidence="1">
    <location>
        <begin position="408"/>
        <end position="423"/>
    </location>
</feature>
<dbReference type="Proteomes" id="UP001233271">
    <property type="component" value="Chromosome 3"/>
</dbReference>
<feature type="compositionally biased region" description="Polar residues" evidence="1">
    <location>
        <begin position="396"/>
        <end position="407"/>
    </location>
</feature>
<feature type="region of interest" description="Disordered" evidence="1">
    <location>
        <begin position="1"/>
        <end position="23"/>
    </location>
</feature>
<dbReference type="KEGG" id="ccac:CcaHIS019_0306780"/>
<sequence>MPLALGTRVLRPPHPPRPIPVRPRTYTSSYNLFGPFEGQREAPPALRLDLNIKATGDMGGGSLAIVRPGVIDGDPECNVLCICESPDALHASDHDTFLPSTSTTTRPRRASFTFGDKYSPEIIARAAAACHADAPAVAFQTRTQSESTISPRLKSILKKERMNSDASLPFGPRKRVTWSDEGSGSSSTLQTLTETPTQLAIELTEALEGQKKRTILRMPRIRVMQSLRRHSTDAATVLRRVAGSVASAGNAIPGVAYFRQPWDYHYPSSEDEEYPVRPSSPDIDWIAAGQAYTEEDLQREYPPLAIPDETVHEQRGRGRASLIQPALSRVQSAPAGGTRPSRAPSDASDTTDDSEPHFDPRRFQLPPGILEGRYRRPVFESHPEPTEPSPIERPTASRNASTTSNDTLPSLDSSFSSLASEGPEGPPTPSGSILLSDDMPEGAVVIGSRPKWSRHSAYTGSGAFTLAWGLTQCLVTHWVLLILLANASPVL</sequence>
<dbReference type="RefSeq" id="XP_060455873.1">
    <property type="nucleotide sequence ID" value="XM_060599151.1"/>
</dbReference>
<protein>
    <submittedName>
        <fullName evidence="2">Uncharacterized protein</fullName>
    </submittedName>
</protein>
<feature type="compositionally biased region" description="Pro residues" evidence="1">
    <location>
        <begin position="12"/>
        <end position="21"/>
    </location>
</feature>
<evidence type="ECO:0000313" key="3">
    <source>
        <dbReference type="Proteomes" id="UP001233271"/>
    </source>
</evidence>
<name>A0AA48L2U4_9TREE</name>
<gene>
    <name evidence="2" type="ORF">CcaverHIS019_0306780</name>
</gene>
<proteinExistence type="predicted"/>
<feature type="region of interest" description="Disordered" evidence="1">
    <location>
        <begin position="307"/>
        <end position="437"/>
    </location>
</feature>
<reference evidence="2" key="1">
    <citation type="journal article" date="2023" name="BMC Genomics">
        <title>Chromosome-level genome assemblies of Cutaneotrichosporon spp. (Trichosporonales, Basidiomycota) reveal imbalanced evolution between nucleotide sequences and chromosome synteny.</title>
        <authorList>
            <person name="Kobayashi Y."/>
            <person name="Kayamori A."/>
            <person name="Aoki K."/>
            <person name="Shiwa Y."/>
            <person name="Matsutani M."/>
            <person name="Fujita N."/>
            <person name="Sugita T."/>
            <person name="Iwasaki W."/>
            <person name="Tanaka N."/>
            <person name="Takashima M."/>
        </authorList>
    </citation>
    <scope>NUCLEOTIDE SEQUENCE</scope>
    <source>
        <strain evidence="2">HIS019</strain>
    </source>
</reference>
<keyword evidence="3" id="KW-1185">Reference proteome</keyword>
<feature type="region of interest" description="Disordered" evidence="1">
    <location>
        <begin position="164"/>
        <end position="193"/>
    </location>
</feature>
<evidence type="ECO:0000256" key="1">
    <source>
        <dbReference type="SAM" id="MobiDB-lite"/>
    </source>
</evidence>
<accession>A0AA48L2U4</accession>
<dbReference type="AlphaFoldDB" id="A0AA48L2U4"/>
<feature type="compositionally biased region" description="Low complexity" evidence="1">
    <location>
        <begin position="181"/>
        <end position="193"/>
    </location>
</feature>
<dbReference type="GeneID" id="85494478"/>
<organism evidence="2 3">
    <name type="scientific">Cutaneotrichosporon cavernicola</name>
    <dbReference type="NCBI Taxonomy" id="279322"/>
    <lineage>
        <taxon>Eukaryota</taxon>
        <taxon>Fungi</taxon>
        <taxon>Dikarya</taxon>
        <taxon>Basidiomycota</taxon>
        <taxon>Agaricomycotina</taxon>
        <taxon>Tremellomycetes</taxon>
        <taxon>Trichosporonales</taxon>
        <taxon>Trichosporonaceae</taxon>
        <taxon>Cutaneotrichosporon</taxon>
    </lineage>
</organism>
<evidence type="ECO:0000313" key="2">
    <source>
        <dbReference type="EMBL" id="BEI90608.1"/>
    </source>
</evidence>